<feature type="region of interest" description="Disordered" evidence="8">
    <location>
        <begin position="252"/>
        <end position="285"/>
    </location>
</feature>
<keyword evidence="7" id="KW-0472">Membrane</keyword>
<evidence type="ECO:0000256" key="8">
    <source>
        <dbReference type="SAM" id="MobiDB-lite"/>
    </source>
</evidence>
<comment type="subcellular location">
    <subcellularLocation>
        <location evidence="1">Cell inner membrane</location>
        <topology evidence="1">Peripheral membrane protein</topology>
    </subcellularLocation>
</comment>
<feature type="compositionally biased region" description="Polar residues" evidence="8">
    <location>
        <begin position="274"/>
        <end position="285"/>
    </location>
</feature>
<dbReference type="SUPFAM" id="SSF52540">
    <property type="entry name" value="P-loop containing nucleoside triphosphate hydrolases"/>
    <property type="match status" value="1"/>
</dbReference>
<dbReference type="Proteomes" id="UP000242757">
    <property type="component" value="Unassembled WGS sequence"/>
</dbReference>
<dbReference type="GO" id="GO:0015416">
    <property type="term" value="F:ABC-type phosphonate transporter activity"/>
    <property type="evidence" value="ECO:0007669"/>
    <property type="project" value="InterPro"/>
</dbReference>
<dbReference type="GO" id="GO:0005524">
    <property type="term" value="F:ATP binding"/>
    <property type="evidence" value="ECO:0007669"/>
    <property type="project" value="UniProtKB-KW"/>
</dbReference>
<keyword evidence="2" id="KW-0813">Transport</keyword>
<dbReference type="PANTHER" id="PTHR43166:SF6">
    <property type="entry name" value="PHOSPHONATES IMPORT ATP-BINDING PROTEIN PHNC"/>
    <property type="match status" value="1"/>
</dbReference>
<dbReference type="PANTHER" id="PTHR43166">
    <property type="entry name" value="AMINO ACID IMPORT ATP-BINDING PROTEIN"/>
    <property type="match status" value="1"/>
</dbReference>
<evidence type="ECO:0000256" key="1">
    <source>
        <dbReference type="ARBA" id="ARBA00004417"/>
    </source>
</evidence>
<feature type="domain" description="ABC transporter" evidence="9">
    <location>
        <begin position="6"/>
        <end position="254"/>
    </location>
</feature>
<dbReference type="PROSITE" id="PS00211">
    <property type="entry name" value="ABC_TRANSPORTER_1"/>
    <property type="match status" value="1"/>
</dbReference>
<dbReference type="InterPro" id="IPR050086">
    <property type="entry name" value="MetN_ABC_transporter-like"/>
</dbReference>
<keyword evidence="5 10" id="KW-0067">ATP-binding</keyword>
<proteinExistence type="predicted"/>
<dbReference type="RefSeq" id="WP_094202169.1">
    <property type="nucleotide sequence ID" value="NZ_NBIM01000012.1"/>
</dbReference>
<evidence type="ECO:0000256" key="4">
    <source>
        <dbReference type="ARBA" id="ARBA00022741"/>
    </source>
</evidence>
<gene>
    <name evidence="10" type="primary">phnC</name>
    <name evidence="10" type="ORF">B6S08_17795</name>
</gene>
<keyword evidence="11" id="KW-1185">Reference proteome</keyword>
<evidence type="ECO:0000256" key="3">
    <source>
        <dbReference type="ARBA" id="ARBA00022475"/>
    </source>
</evidence>
<dbReference type="InterPro" id="IPR003593">
    <property type="entry name" value="AAA+_ATPase"/>
</dbReference>
<dbReference type="Gene3D" id="3.40.50.300">
    <property type="entry name" value="P-loop containing nucleotide triphosphate hydrolases"/>
    <property type="match status" value="1"/>
</dbReference>
<organism evidence="10 11">
    <name type="scientific">Oceanimonas doudoroffii</name>
    <dbReference type="NCBI Taxonomy" id="84158"/>
    <lineage>
        <taxon>Bacteria</taxon>
        <taxon>Pseudomonadati</taxon>
        <taxon>Pseudomonadota</taxon>
        <taxon>Gammaproteobacteria</taxon>
        <taxon>Aeromonadales</taxon>
        <taxon>Aeromonadaceae</taxon>
        <taxon>Oceanimonas</taxon>
    </lineage>
</organism>
<evidence type="ECO:0000256" key="7">
    <source>
        <dbReference type="ARBA" id="ARBA00023136"/>
    </source>
</evidence>
<dbReference type="AlphaFoldDB" id="A0A233RAI2"/>
<evidence type="ECO:0000259" key="9">
    <source>
        <dbReference type="PROSITE" id="PS50893"/>
    </source>
</evidence>
<dbReference type="NCBIfam" id="NF007438">
    <property type="entry name" value="PRK09984.1"/>
    <property type="match status" value="1"/>
</dbReference>
<reference evidence="10 11" key="1">
    <citation type="submission" date="2017-08" db="EMBL/GenBank/DDBJ databases">
        <title>A Genome Sequence of Oceanimonas doudoroffii ATCC 27123T.</title>
        <authorList>
            <person name="Brennan M.A."/>
            <person name="Maclea K.S."/>
            <person name="Mcclelland W.D."/>
            <person name="Trachtenberg A.M."/>
        </authorList>
    </citation>
    <scope>NUCLEOTIDE SEQUENCE [LARGE SCALE GENOMIC DNA]</scope>
    <source>
        <strain evidence="10 11">ATCC 27123</strain>
    </source>
</reference>
<dbReference type="InterPro" id="IPR017871">
    <property type="entry name" value="ABC_transporter-like_CS"/>
</dbReference>
<keyword evidence="4" id="KW-0547">Nucleotide-binding</keyword>
<keyword evidence="3" id="KW-1003">Cell membrane</keyword>
<dbReference type="InterPro" id="IPR027417">
    <property type="entry name" value="P-loop_NTPase"/>
</dbReference>
<dbReference type="NCBIfam" id="TIGR02315">
    <property type="entry name" value="ABC_phnC"/>
    <property type="match status" value="1"/>
</dbReference>
<name>A0A233RAI2_9GAMM</name>
<sequence length="285" mass="31042">MSNNIIEVRRLSKTFDNKKALKEISLDISHGGITALLGPSGSGKSTLLRHLSGLVCSDRQEGTEIRVLGQLVQSEGRAASQVRGCRARAGYIFQQFNLVNRLSVLTNVLIGALGSTARWRTLTGRFTPEQRRQAMQALERVGMAAFAEQRVSTLSGGQQQRVAIARSLMQQAHIIFADEPIASLDPESARTVMELLKDINEREGIPVVVTLHQVDYALKYCQHLVALREGEVFYQGAAEAITEGELASLYTQSRPDSRVPASDAAAGVRPRSTPFVTGSIQGQLS</sequence>
<evidence type="ECO:0000256" key="2">
    <source>
        <dbReference type="ARBA" id="ARBA00022448"/>
    </source>
</evidence>
<evidence type="ECO:0000313" key="11">
    <source>
        <dbReference type="Proteomes" id="UP000242757"/>
    </source>
</evidence>
<dbReference type="SMART" id="SM00382">
    <property type="entry name" value="AAA"/>
    <property type="match status" value="1"/>
</dbReference>
<dbReference type="CDD" id="cd03256">
    <property type="entry name" value="ABC_PhnC_transporter"/>
    <property type="match status" value="1"/>
</dbReference>
<comment type="caution">
    <text evidence="10">The sequence shown here is derived from an EMBL/GenBank/DDBJ whole genome shotgun (WGS) entry which is preliminary data.</text>
</comment>
<dbReference type="InterPro" id="IPR012693">
    <property type="entry name" value="ABC_transpr_PhnC"/>
</dbReference>
<keyword evidence="6" id="KW-1278">Translocase</keyword>
<evidence type="ECO:0000313" key="10">
    <source>
        <dbReference type="EMBL" id="OXY80407.1"/>
    </source>
</evidence>
<protein>
    <submittedName>
        <fullName evidence="10">Phosphonate ABC transporter ATP-binding protein</fullName>
    </submittedName>
</protein>
<dbReference type="PROSITE" id="PS50893">
    <property type="entry name" value="ABC_TRANSPORTER_2"/>
    <property type="match status" value="1"/>
</dbReference>
<dbReference type="EMBL" id="NBIM01000012">
    <property type="protein sequence ID" value="OXY80407.1"/>
    <property type="molecule type" value="Genomic_DNA"/>
</dbReference>
<dbReference type="GO" id="GO:0016887">
    <property type="term" value="F:ATP hydrolysis activity"/>
    <property type="evidence" value="ECO:0007669"/>
    <property type="project" value="InterPro"/>
</dbReference>
<dbReference type="GO" id="GO:0005886">
    <property type="term" value="C:plasma membrane"/>
    <property type="evidence" value="ECO:0007669"/>
    <property type="project" value="UniProtKB-SubCell"/>
</dbReference>
<dbReference type="InterPro" id="IPR003439">
    <property type="entry name" value="ABC_transporter-like_ATP-bd"/>
</dbReference>
<dbReference type="OrthoDB" id="9802264at2"/>
<accession>A0A233RAI2</accession>
<evidence type="ECO:0000256" key="5">
    <source>
        <dbReference type="ARBA" id="ARBA00022840"/>
    </source>
</evidence>
<dbReference type="Pfam" id="PF00005">
    <property type="entry name" value="ABC_tran"/>
    <property type="match status" value="1"/>
</dbReference>
<evidence type="ECO:0000256" key="6">
    <source>
        <dbReference type="ARBA" id="ARBA00022967"/>
    </source>
</evidence>